<dbReference type="GO" id="GO:0005524">
    <property type="term" value="F:ATP binding"/>
    <property type="evidence" value="ECO:0007669"/>
    <property type="project" value="UniProtKB-KW"/>
</dbReference>
<dbReference type="Gene3D" id="1.10.8.60">
    <property type="match status" value="2"/>
</dbReference>
<organism evidence="3 4">
    <name type="scientific">Gigaspora margarita</name>
    <dbReference type="NCBI Taxonomy" id="4874"/>
    <lineage>
        <taxon>Eukaryota</taxon>
        <taxon>Fungi</taxon>
        <taxon>Fungi incertae sedis</taxon>
        <taxon>Mucoromycota</taxon>
        <taxon>Glomeromycotina</taxon>
        <taxon>Glomeromycetes</taxon>
        <taxon>Diversisporales</taxon>
        <taxon>Gigasporaceae</taxon>
        <taxon>Gigaspora</taxon>
    </lineage>
</organism>
<dbReference type="GO" id="GO:0005829">
    <property type="term" value="C:cytosol"/>
    <property type="evidence" value="ECO:0007669"/>
    <property type="project" value="TreeGrafter"/>
</dbReference>
<gene>
    <name evidence="3" type="ORF">F8M41_002861</name>
</gene>
<dbReference type="PANTHER" id="PTHR23077:SF195">
    <property type="entry name" value="AAA ATPASE DOMAIN-CONTAINING PROTEIN"/>
    <property type="match status" value="1"/>
</dbReference>
<dbReference type="Gene3D" id="3.40.50.300">
    <property type="entry name" value="P-loop containing nucleotide triphosphate hydrolases"/>
    <property type="match status" value="2"/>
</dbReference>
<dbReference type="Proteomes" id="UP000439903">
    <property type="component" value="Unassembled WGS sequence"/>
</dbReference>
<keyword evidence="1" id="KW-0547">Nucleotide-binding</keyword>
<dbReference type="InterPro" id="IPR050168">
    <property type="entry name" value="AAA_ATPase_domain"/>
</dbReference>
<dbReference type="GO" id="GO:0034098">
    <property type="term" value="C:VCP-NPL4-UFD1 AAA ATPase complex"/>
    <property type="evidence" value="ECO:0007669"/>
    <property type="project" value="TreeGrafter"/>
</dbReference>
<dbReference type="SMART" id="SM00382">
    <property type="entry name" value="AAA"/>
    <property type="match status" value="1"/>
</dbReference>
<evidence type="ECO:0000313" key="4">
    <source>
        <dbReference type="Proteomes" id="UP000439903"/>
    </source>
</evidence>
<name>A0A8H3XC77_GIGMA</name>
<accession>A0A8H3XC77</accession>
<keyword evidence="3" id="KW-0378">Hydrolase</keyword>
<dbReference type="PANTHER" id="PTHR23077">
    <property type="entry name" value="AAA-FAMILY ATPASE"/>
    <property type="match status" value="1"/>
</dbReference>
<dbReference type="InterPro" id="IPR003593">
    <property type="entry name" value="AAA+_ATPase"/>
</dbReference>
<comment type="caution">
    <text evidence="3">The sequence shown here is derived from an EMBL/GenBank/DDBJ whole genome shotgun (WGS) entry which is preliminary data.</text>
</comment>
<protein>
    <submittedName>
        <fullName evidence="3">P-loop containing nucleoside triphosphate hydrolase protein</fullName>
    </submittedName>
</protein>
<dbReference type="PROSITE" id="PS00674">
    <property type="entry name" value="AAA"/>
    <property type="match status" value="1"/>
</dbReference>
<dbReference type="InterPro" id="IPR041569">
    <property type="entry name" value="AAA_lid_3"/>
</dbReference>
<dbReference type="GO" id="GO:0051228">
    <property type="term" value="P:mitotic spindle disassembly"/>
    <property type="evidence" value="ECO:0007669"/>
    <property type="project" value="TreeGrafter"/>
</dbReference>
<dbReference type="GO" id="GO:0030970">
    <property type="term" value="P:retrograde protein transport, ER to cytosol"/>
    <property type="evidence" value="ECO:0007669"/>
    <property type="project" value="TreeGrafter"/>
</dbReference>
<keyword evidence="4" id="KW-1185">Reference proteome</keyword>
<feature type="domain" description="AAA+ ATPase" evidence="2">
    <location>
        <begin position="245"/>
        <end position="390"/>
    </location>
</feature>
<comment type="similarity">
    <text evidence="1">Belongs to the AAA ATPase family.</text>
</comment>
<dbReference type="GO" id="GO:0016887">
    <property type="term" value="F:ATP hydrolysis activity"/>
    <property type="evidence" value="ECO:0007669"/>
    <property type="project" value="InterPro"/>
</dbReference>
<dbReference type="InterPro" id="IPR003960">
    <property type="entry name" value="ATPase_AAA_CS"/>
</dbReference>
<keyword evidence="1" id="KW-0067">ATP-binding</keyword>
<dbReference type="InterPro" id="IPR003959">
    <property type="entry name" value="ATPase_AAA_core"/>
</dbReference>
<dbReference type="InterPro" id="IPR027417">
    <property type="entry name" value="P-loop_NTPase"/>
</dbReference>
<evidence type="ECO:0000256" key="1">
    <source>
        <dbReference type="RuleBase" id="RU003651"/>
    </source>
</evidence>
<dbReference type="OrthoDB" id="27435at2759"/>
<dbReference type="SUPFAM" id="SSF52540">
    <property type="entry name" value="P-loop containing nucleoside triphosphate hydrolases"/>
    <property type="match status" value="2"/>
</dbReference>
<dbReference type="GO" id="GO:0097352">
    <property type="term" value="P:autophagosome maturation"/>
    <property type="evidence" value="ECO:0007669"/>
    <property type="project" value="TreeGrafter"/>
</dbReference>
<dbReference type="GO" id="GO:0031593">
    <property type="term" value="F:polyubiquitin modification-dependent protein binding"/>
    <property type="evidence" value="ECO:0007669"/>
    <property type="project" value="TreeGrafter"/>
</dbReference>
<proteinExistence type="inferred from homology"/>
<dbReference type="GO" id="GO:0005634">
    <property type="term" value="C:nucleus"/>
    <property type="evidence" value="ECO:0007669"/>
    <property type="project" value="TreeGrafter"/>
</dbReference>
<dbReference type="EMBL" id="WTPW01001243">
    <property type="protein sequence ID" value="KAF0447025.1"/>
    <property type="molecule type" value="Genomic_DNA"/>
</dbReference>
<dbReference type="AlphaFoldDB" id="A0A8H3XC77"/>
<reference evidence="3 4" key="1">
    <citation type="journal article" date="2019" name="Environ. Microbiol.">
        <title>At the nexus of three kingdoms: the genome of the mycorrhizal fungus Gigaspora margarita provides insights into plant, endobacterial and fungal interactions.</title>
        <authorList>
            <person name="Venice F."/>
            <person name="Ghignone S."/>
            <person name="Salvioli di Fossalunga A."/>
            <person name="Amselem J."/>
            <person name="Novero M."/>
            <person name="Xianan X."/>
            <person name="Sedzielewska Toro K."/>
            <person name="Morin E."/>
            <person name="Lipzen A."/>
            <person name="Grigoriev I.V."/>
            <person name="Henrissat B."/>
            <person name="Martin F.M."/>
            <person name="Bonfante P."/>
        </authorList>
    </citation>
    <scope>NUCLEOTIDE SEQUENCE [LARGE SCALE GENOMIC DNA]</scope>
    <source>
        <strain evidence="3 4">BEG34</strain>
    </source>
</reference>
<evidence type="ECO:0000259" key="2">
    <source>
        <dbReference type="SMART" id="SM00382"/>
    </source>
</evidence>
<dbReference type="Pfam" id="PF00004">
    <property type="entry name" value="AAA"/>
    <property type="match status" value="2"/>
</dbReference>
<evidence type="ECO:0000313" key="3">
    <source>
        <dbReference type="EMBL" id="KAF0447025.1"/>
    </source>
</evidence>
<sequence>MFKTDEGAAEKEICLIFESMLRHRVSIVILDEIDIISDTSTSDRAGIEAKLFSIIVKLIDSINENDWENPCKGQIFIIGTTNRHHAINSHLYRPGRLDRIYELVIKKSEQRLGLLKIMSEKLPFIEEQKDLILQKVSRMTHGFVATDLQYLCTQVAIQLVREGNKNIDGDSCEDLDNPYVHVKFQHFEEALKVVKPSNLNEFQTKIPDIRFSDIFGIDEIIEDLKLTVIEPFHNPQEFIKFGISPPRGILVYGPPGVGKTILSCAIAAETGINFIFVESSHIRSKIVGESENNISRMFAQAKANSPCVLFIDQIEILASVRGISATSENTEDRIVTSFLTEMDGIFTSRNREGPEVEVLVITATNRPEIIDPALLRPGRLDQHIYIPPPNYEQRISILKGKFQKMLTNITNDQLSYLAQDTDGFSGADLDNLCREAALISIRENIDNEKITYDHFVQAKSLCKASLLDYQPVFISSKSVEIKDG</sequence>
<dbReference type="Pfam" id="PF17862">
    <property type="entry name" value="AAA_lid_3"/>
    <property type="match status" value="1"/>
</dbReference>
<dbReference type="FunFam" id="3.40.50.300:FF:001921">
    <property type="entry name" value="AAA ATPase domain-containing protein"/>
    <property type="match status" value="1"/>
</dbReference>